<feature type="compositionally biased region" description="Low complexity" evidence="1">
    <location>
        <begin position="72"/>
        <end position="106"/>
    </location>
</feature>
<organism evidence="2 3">
    <name type="scientific">Portunus trituberculatus</name>
    <name type="common">Swimming crab</name>
    <name type="synonym">Neptunus trituberculatus</name>
    <dbReference type="NCBI Taxonomy" id="210409"/>
    <lineage>
        <taxon>Eukaryota</taxon>
        <taxon>Metazoa</taxon>
        <taxon>Ecdysozoa</taxon>
        <taxon>Arthropoda</taxon>
        <taxon>Crustacea</taxon>
        <taxon>Multicrustacea</taxon>
        <taxon>Malacostraca</taxon>
        <taxon>Eumalacostraca</taxon>
        <taxon>Eucarida</taxon>
        <taxon>Decapoda</taxon>
        <taxon>Pleocyemata</taxon>
        <taxon>Brachyura</taxon>
        <taxon>Eubrachyura</taxon>
        <taxon>Portunoidea</taxon>
        <taxon>Portunidae</taxon>
        <taxon>Portuninae</taxon>
        <taxon>Portunus</taxon>
    </lineage>
</organism>
<evidence type="ECO:0000313" key="3">
    <source>
        <dbReference type="Proteomes" id="UP000324222"/>
    </source>
</evidence>
<dbReference type="AlphaFoldDB" id="A0A5B7HF05"/>
<dbReference type="OrthoDB" id="6138663at2759"/>
<dbReference type="Proteomes" id="UP000324222">
    <property type="component" value="Unassembled WGS sequence"/>
</dbReference>
<protein>
    <submittedName>
        <fullName evidence="2">Uncharacterized protein</fullName>
    </submittedName>
</protein>
<gene>
    <name evidence="2" type="ORF">E2C01_061426</name>
</gene>
<feature type="region of interest" description="Disordered" evidence="1">
    <location>
        <begin position="1"/>
        <end position="114"/>
    </location>
</feature>
<dbReference type="EMBL" id="VSRR010025980">
    <property type="protein sequence ID" value="MPC67254.1"/>
    <property type="molecule type" value="Genomic_DNA"/>
</dbReference>
<feature type="compositionally biased region" description="Polar residues" evidence="1">
    <location>
        <begin position="55"/>
        <end position="64"/>
    </location>
</feature>
<comment type="caution">
    <text evidence="2">The sequence shown here is derived from an EMBL/GenBank/DDBJ whole genome shotgun (WGS) entry which is preliminary data.</text>
</comment>
<accession>A0A5B7HF05</accession>
<name>A0A5B7HF05_PORTR</name>
<sequence length="163" mass="17234">MSDEGKSYPPATLTQGESHCEASVEGREEMTHPQPGEGVEHMKGAERQDEGAKNTGETATTTVQDKQEDTHSTCSTASSSASSSPSQTSTSSSEGGSSSPSAQEASRAINIEDSDKKYVVIEHSKPKTWLAAYKLVSSSSKKAESLSFCPLRRVTPNGNPLPL</sequence>
<evidence type="ECO:0000256" key="1">
    <source>
        <dbReference type="SAM" id="MobiDB-lite"/>
    </source>
</evidence>
<reference evidence="2 3" key="1">
    <citation type="submission" date="2019-05" db="EMBL/GenBank/DDBJ databases">
        <title>Another draft genome of Portunus trituberculatus and its Hox gene families provides insights of decapod evolution.</title>
        <authorList>
            <person name="Jeong J.-H."/>
            <person name="Song I."/>
            <person name="Kim S."/>
            <person name="Choi T."/>
            <person name="Kim D."/>
            <person name="Ryu S."/>
            <person name="Kim W."/>
        </authorList>
    </citation>
    <scope>NUCLEOTIDE SEQUENCE [LARGE SCALE GENOMIC DNA]</scope>
    <source>
        <tissue evidence="2">Muscle</tissue>
    </source>
</reference>
<evidence type="ECO:0000313" key="2">
    <source>
        <dbReference type="EMBL" id="MPC67254.1"/>
    </source>
</evidence>
<feature type="compositionally biased region" description="Basic and acidic residues" evidence="1">
    <location>
        <begin position="18"/>
        <end position="31"/>
    </location>
</feature>
<proteinExistence type="predicted"/>
<feature type="compositionally biased region" description="Basic and acidic residues" evidence="1">
    <location>
        <begin position="38"/>
        <end position="52"/>
    </location>
</feature>
<keyword evidence="3" id="KW-1185">Reference proteome</keyword>